<gene>
    <name evidence="2" type="ORF">O0S08_23940</name>
</gene>
<dbReference type="RefSeq" id="WP_269041552.1">
    <property type="nucleotide sequence ID" value="NZ_CP114040.1"/>
</dbReference>
<proteinExistence type="predicted"/>
<sequence length="259" mass="27943">MTLRPEYTDGAPCWADLMTPDREGAERFYGGLFGWTFDPPNPGFNGYAMARRNGQSVAGMMQIVPGRGMQVAWNTHFSASDAAATGRKIVAAGGTVPLEPHPVGSLGVMMFAADPTGGYFGVWQPGEHRGAEWAYRPGGMCWHELYTRDGARADAFYQAVFAYAPAKVPSDKEVDYANYDRGGRPLCGRLEMTAAWGGVPPHWLTYFAVEDFEASLAKLRALAGESIHGPYPTPLGPSALVRDPYGAVFGLTQLRGPSA</sequence>
<dbReference type="InterPro" id="IPR037523">
    <property type="entry name" value="VOC_core"/>
</dbReference>
<dbReference type="InterPro" id="IPR029068">
    <property type="entry name" value="Glyas_Bleomycin-R_OHBP_Dase"/>
</dbReference>
<feature type="domain" description="VOC" evidence="1">
    <location>
        <begin position="11"/>
        <end position="125"/>
    </location>
</feature>
<keyword evidence="3" id="KW-1185">Reference proteome</keyword>
<dbReference type="Proteomes" id="UP001164459">
    <property type="component" value="Chromosome"/>
</dbReference>
<dbReference type="SUPFAM" id="SSF54593">
    <property type="entry name" value="Glyoxalase/Bleomycin resistance protein/Dihydroxybiphenyl dioxygenase"/>
    <property type="match status" value="2"/>
</dbReference>
<evidence type="ECO:0000259" key="1">
    <source>
        <dbReference type="PROSITE" id="PS51819"/>
    </source>
</evidence>
<dbReference type="Pfam" id="PF18029">
    <property type="entry name" value="Glyoxalase_6"/>
    <property type="match status" value="1"/>
</dbReference>
<evidence type="ECO:0000313" key="3">
    <source>
        <dbReference type="Proteomes" id="UP001164459"/>
    </source>
</evidence>
<reference evidence="2" key="1">
    <citation type="submission" date="2022-11" db="EMBL/GenBank/DDBJ databases">
        <title>Minimal conservation of predation-associated metabolite biosynthetic gene clusters underscores biosynthetic potential of Myxococcota including descriptions for ten novel species: Archangium lansinium sp. nov., Myxococcus landrumus sp. nov., Nannocystis bai.</title>
        <authorList>
            <person name="Ahearne A."/>
            <person name="Stevens C."/>
            <person name="Dowd S."/>
        </authorList>
    </citation>
    <scope>NUCLEOTIDE SEQUENCE</scope>
    <source>
        <strain evidence="2">Fl3</strain>
    </source>
</reference>
<accession>A0ABY7HIM6</accession>
<dbReference type="PANTHER" id="PTHR33993:SF10">
    <property type="entry name" value="CONSERVED PROTEIN"/>
    <property type="match status" value="1"/>
</dbReference>
<dbReference type="PROSITE" id="PS51819">
    <property type="entry name" value="VOC"/>
    <property type="match status" value="2"/>
</dbReference>
<feature type="domain" description="VOC" evidence="1">
    <location>
        <begin position="139"/>
        <end position="254"/>
    </location>
</feature>
<name>A0ABY7HIM6_9BACT</name>
<dbReference type="Gene3D" id="3.10.180.10">
    <property type="entry name" value="2,3-Dihydroxybiphenyl 1,2-Dioxygenase, domain 1"/>
    <property type="match status" value="2"/>
</dbReference>
<dbReference type="EMBL" id="CP114040">
    <property type="protein sequence ID" value="WAS99191.1"/>
    <property type="molecule type" value="Genomic_DNA"/>
</dbReference>
<protein>
    <submittedName>
        <fullName evidence="2">VOC family protein</fullName>
    </submittedName>
</protein>
<dbReference type="InterPro" id="IPR041581">
    <property type="entry name" value="Glyoxalase_6"/>
</dbReference>
<organism evidence="2 3">
    <name type="scientific">Nannocystis punicea</name>
    <dbReference type="NCBI Taxonomy" id="2995304"/>
    <lineage>
        <taxon>Bacteria</taxon>
        <taxon>Pseudomonadati</taxon>
        <taxon>Myxococcota</taxon>
        <taxon>Polyangia</taxon>
        <taxon>Nannocystales</taxon>
        <taxon>Nannocystaceae</taxon>
        <taxon>Nannocystis</taxon>
    </lineage>
</organism>
<evidence type="ECO:0000313" key="2">
    <source>
        <dbReference type="EMBL" id="WAS99191.1"/>
    </source>
</evidence>
<dbReference type="InterPro" id="IPR052164">
    <property type="entry name" value="Anthracycline_SecMetBiosynth"/>
</dbReference>
<dbReference type="PANTHER" id="PTHR33993">
    <property type="entry name" value="GLYOXALASE-RELATED"/>
    <property type="match status" value="1"/>
</dbReference>
<dbReference type="CDD" id="cd07247">
    <property type="entry name" value="SgaA_N_like"/>
    <property type="match status" value="2"/>
</dbReference>